<organism evidence="1 2">
    <name type="scientific">Pseudomonas synxantha</name>
    <dbReference type="NCBI Taxonomy" id="47883"/>
    <lineage>
        <taxon>Bacteria</taxon>
        <taxon>Pseudomonadati</taxon>
        <taxon>Pseudomonadota</taxon>
        <taxon>Gammaproteobacteria</taxon>
        <taxon>Pseudomonadales</taxon>
        <taxon>Pseudomonadaceae</taxon>
        <taxon>Pseudomonas</taxon>
    </lineage>
</organism>
<accession>A0A5D3G8T6</accession>
<dbReference type="EMBL" id="VSRO01000008">
    <property type="protein sequence ID" value="TYK56881.1"/>
    <property type="molecule type" value="Genomic_DNA"/>
</dbReference>
<protein>
    <submittedName>
        <fullName evidence="1">Uncharacterized protein</fullName>
    </submittedName>
</protein>
<reference evidence="1 2" key="2">
    <citation type="submission" date="2019-08" db="EMBL/GenBank/DDBJ databases">
        <authorList>
            <person name="Brilhante M."/>
            <person name="Perreten V."/>
        </authorList>
    </citation>
    <scope>NUCLEOTIDE SEQUENCE [LARGE SCALE GENOMIC DNA]</scope>
    <source>
        <strain evidence="1 2">MCP106</strain>
    </source>
</reference>
<evidence type="ECO:0000313" key="2">
    <source>
        <dbReference type="Proteomes" id="UP000324029"/>
    </source>
</evidence>
<sequence length="177" mass="19627">MGLEYRDMDVDVRANMVQEVAFDLDNGTIYTSPRLNEEGSRLWPDTLKEAAENHSDVWLAGQIREQRLLKSHENRAKPSGGFTQAQIPFTAPDTLAEGEFNRFYIRGLCLKALAEDIPYLIAYRARPSANPRAESEAIIGKKFDPQQLLDDLRATTGIDTVLGLPPGPNSGLSVTIP</sequence>
<gene>
    <name evidence="1" type="ORF">FXO26_17815</name>
</gene>
<dbReference type="RefSeq" id="WP_148853742.1">
    <property type="nucleotide sequence ID" value="NZ_VSRO01000008.1"/>
</dbReference>
<reference evidence="1 2" key="1">
    <citation type="submission" date="2019-08" db="EMBL/GenBank/DDBJ databases">
        <title>Subclass B2 metallo-beta lactamase from Pseudomonas synxantha.</title>
        <authorList>
            <person name="Poirel L."/>
            <person name="Palmieri M."/>
            <person name="Masseron A."/>
            <person name="Perreten V."/>
            <person name="Nordman P."/>
        </authorList>
    </citation>
    <scope>NUCLEOTIDE SEQUENCE [LARGE SCALE GENOMIC DNA]</scope>
    <source>
        <strain evidence="1 2">MCP106</strain>
    </source>
</reference>
<dbReference type="AlphaFoldDB" id="A0A5D3G8T6"/>
<proteinExistence type="predicted"/>
<evidence type="ECO:0000313" key="1">
    <source>
        <dbReference type="EMBL" id="TYK56881.1"/>
    </source>
</evidence>
<dbReference type="Proteomes" id="UP000324029">
    <property type="component" value="Unassembled WGS sequence"/>
</dbReference>
<name>A0A5D3G8T6_9PSED</name>
<comment type="caution">
    <text evidence="1">The sequence shown here is derived from an EMBL/GenBank/DDBJ whole genome shotgun (WGS) entry which is preliminary data.</text>
</comment>